<dbReference type="Proteomes" id="UP000035681">
    <property type="component" value="Unplaced"/>
</dbReference>
<evidence type="ECO:0000313" key="2">
    <source>
        <dbReference type="WBParaSite" id="SSTP_0001072600.1"/>
    </source>
</evidence>
<reference evidence="2" key="1">
    <citation type="submission" date="2015-08" db="UniProtKB">
        <authorList>
            <consortium name="WormBaseParasite"/>
        </authorList>
    </citation>
    <scope>IDENTIFICATION</scope>
</reference>
<dbReference type="WBParaSite" id="TCONS_00013714.p1">
    <property type="protein sequence ID" value="TCONS_00013714.p1"/>
    <property type="gene ID" value="XLOC_008583"/>
</dbReference>
<name>A0A0K0EMN6_STRER</name>
<accession>A0A0K0EMN6</accession>
<evidence type="ECO:0000313" key="3">
    <source>
        <dbReference type="WBParaSite" id="TCONS_00013714.p1"/>
    </source>
</evidence>
<dbReference type="AlphaFoldDB" id="A0A0K0EMN6"/>
<proteinExistence type="predicted"/>
<dbReference type="WBParaSite" id="SSTP_0001072600.1">
    <property type="protein sequence ID" value="SSTP_0001072600.1"/>
    <property type="gene ID" value="SSTP_0001072600"/>
</dbReference>
<keyword evidence="1" id="KW-1185">Reference proteome</keyword>
<organism evidence="2">
    <name type="scientific">Strongyloides stercoralis</name>
    <name type="common">Threadworm</name>
    <dbReference type="NCBI Taxonomy" id="6248"/>
    <lineage>
        <taxon>Eukaryota</taxon>
        <taxon>Metazoa</taxon>
        <taxon>Ecdysozoa</taxon>
        <taxon>Nematoda</taxon>
        <taxon>Chromadorea</taxon>
        <taxon>Rhabditida</taxon>
        <taxon>Tylenchina</taxon>
        <taxon>Panagrolaimomorpha</taxon>
        <taxon>Strongyloidoidea</taxon>
        <taxon>Strongyloididae</taxon>
        <taxon>Strongyloides</taxon>
    </lineage>
</organism>
<protein>
    <submittedName>
        <fullName evidence="2 3">Reverse transcriptase Ty1/copia-type domain-containing protein</fullName>
    </submittedName>
</protein>
<evidence type="ECO:0000313" key="1">
    <source>
        <dbReference type="Proteomes" id="UP000035681"/>
    </source>
</evidence>
<sequence>MLVDPERGTKRKVQDNQINVADRTRSKKNKDDAYYALSAMKGIPTSAIEPWENPKWKKAMEDELQNIKDNDAFEIISKKKDMKILPHRWVFSIKDDDKYKEKLVIKGML</sequence>